<protein>
    <submittedName>
        <fullName evidence="1">Uncharacterized protein</fullName>
    </submittedName>
</protein>
<sequence length="138" mass="15175">MEKAHEYKSRIKKRIKKILKSDEVRTAPPDAVPKDASGGFVSRVLAESQGRTDGLLGSLDTVSQAASISGLGPIKSIADGLIGCVQRYKDVAEDHNEYDKLRMQLKSTLEDLKQYLSPSLVITTSMANICRLVQKEID</sequence>
<dbReference type="AlphaFoldDB" id="A0A8H3HTA6"/>
<organism evidence="1 2">
    <name type="scientific">Rhizoctonia solani</name>
    <dbReference type="NCBI Taxonomy" id="456999"/>
    <lineage>
        <taxon>Eukaryota</taxon>
        <taxon>Fungi</taxon>
        <taxon>Dikarya</taxon>
        <taxon>Basidiomycota</taxon>
        <taxon>Agaricomycotina</taxon>
        <taxon>Agaricomycetes</taxon>
        <taxon>Cantharellales</taxon>
        <taxon>Ceratobasidiaceae</taxon>
        <taxon>Rhizoctonia</taxon>
    </lineage>
</organism>
<evidence type="ECO:0000313" key="1">
    <source>
        <dbReference type="EMBL" id="CAE6537934.1"/>
    </source>
</evidence>
<name>A0A8H3HTA6_9AGAM</name>
<reference evidence="1" key="1">
    <citation type="submission" date="2021-01" db="EMBL/GenBank/DDBJ databases">
        <authorList>
            <person name="Kaushik A."/>
        </authorList>
    </citation>
    <scope>NUCLEOTIDE SEQUENCE</scope>
    <source>
        <strain evidence="1">AG2-2IIIB</strain>
    </source>
</reference>
<dbReference type="EMBL" id="CAJMWT010009340">
    <property type="protein sequence ID" value="CAE6537934.1"/>
    <property type="molecule type" value="Genomic_DNA"/>
</dbReference>
<dbReference type="Proteomes" id="UP000663843">
    <property type="component" value="Unassembled WGS sequence"/>
</dbReference>
<comment type="caution">
    <text evidence="1">The sequence shown here is derived from an EMBL/GenBank/DDBJ whole genome shotgun (WGS) entry which is preliminary data.</text>
</comment>
<gene>
    <name evidence="1" type="ORF">RDB_LOCUS190206</name>
</gene>
<evidence type="ECO:0000313" key="2">
    <source>
        <dbReference type="Proteomes" id="UP000663843"/>
    </source>
</evidence>
<accession>A0A8H3HTA6</accession>
<proteinExistence type="predicted"/>